<dbReference type="EMBL" id="JAESDN010000001">
    <property type="protein sequence ID" value="KAG7058245.1"/>
    <property type="molecule type" value="Genomic_DNA"/>
</dbReference>
<dbReference type="AlphaFoldDB" id="A0A9P7RJN9"/>
<reference evidence="1" key="1">
    <citation type="submission" date="2021-05" db="EMBL/GenBank/DDBJ databases">
        <title>Comparative genomics of three Colletotrichum scovillei strains and genetic complementation revealed genes involved fungal growth and virulence on chili pepper.</title>
        <authorList>
            <person name="Hsieh D.-K."/>
            <person name="Chuang S.-C."/>
            <person name="Chen C.-Y."/>
            <person name="Chao Y.-T."/>
            <person name="Lu M.-Y.J."/>
            <person name="Lee M.-H."/>
            <person name="Shih M.-C."/>
        </authorList>
    </citation>
    <scope>NUCLEOTIDE SEQUENCE</scope>
    <source>
        <strain evidence="1">Coll-153</strain>
    </source>
</reference>
<dbReference type="Proteomes" id="UP000699042">
    <property type="component" value="Unassembled WGS sequence"/>
</dbReference>
<protein>
    <submittedName>
        <fullName evidence="1">Uncharacterized protein</fullName>
    </submittedName>
</protein>
<evidence type="ECO:0000313" key="1">
    <source>
        <dbReference type="EMBL" id="KAG7058245.1"/>
    </source>
</evidence>
<gene>
    <name evidence="1" type="ORF">JMJ77_005622</name>
</gene>
<comment type="caution">
    <text evidence="1">The sequence shown here is derived from an EMBL/GenBank/DDBJ whole genome shotgun (WGS) entry which is preliminary data.</text>
</comment>
<evidence type="ECO:0000313" key="2">
    <source>
        <dbReference type="Proteomes" id="UP000699042"/>
    </source>
</evidence>
<proteinExistence type="predicted"/>
<name>A0A9P7RJN9_9PEZI</name>
<keyword evidence="2" id="KW-1185">Reference proteome</keyword>
<organism evidence="1 2">
    <name type="scientific">Colletotrichum scovillei</name>
    <dbReference type="NCBI Taxonomy" id="1209932"/>
    <lineage>
        <taxon>Eukaryota</taxon>
        <taxon>Fungi</taxon>
        <taxon>Dikarya</taxon>
        <taxon>Ascomycota</taxon>
        <taxon>Pezizomycotina</taxon>
        <taxon>Sordariomycetes</taxon>
        <taxon>Hypocreomycetidae</taxon>
        <taxon>Glomerellales</taxon>
        <taxon>Glomerellaceae</taxon>
        <taxon>Colletotrichum</taxon>
        <taxon>Colletotrichum acutatum species complex</taxon>
    </lineage>
</organism>
<sequence>MRQGHLFEQAGMRSFDTLFLAQHAQTGGRVLGAGMPVTERHVLPCLIPRPDVCQRRNTRRIPYRSCLG</sequence>
<accession>A0A9P7RJN9</accession>